<accession>A0A1V9GCM8</accession>
<comment type="caution">
    <text evidence="2">The sequence shown here is derived from an EMBL/GenBank/DDBJ whole genome shotgun (WGS) entry which is preliminary data.</text>
</comment>
<dbReference type="STRING" id="550983.A4R26_01095"/>
<protein>
    <submittedName>
        <fullName evidence="2">Uncharacterized protein</fullName>
    </submittedName>
</protein>
<reference evidence="3" key="1">
    <citation type="submission" date="2016-04" db="EMBL/GenBank/DDBJ databases">
        <authorList>
            <person name="Chen L."/>
            <person name="Zhuang W."/>
            <person name="Wang G."/>
        </authorList>
    </citation>
    <scope>NUCLEOTIDE SEQUENCE [LARGE SCALE GENOMIC DNA]</scope>
    <source>
        <strain evidence="3">208</strain>
    </source>
</reference>
<evidence type="ECO:0000256" key="1">
    <source>
        <dbReference type="SAM" id="MobiDB-lite"/>
    </source>
</evidence>
<feature type="region of interest" description="Disordered" evidence="1">
    <location>
        <begin position="64"/>
        <end position="88"/>
    </location>
</feature>
<gene>
    <name evidence="2" type="ORF">A4R26_01095</name>
</gene>
<dbReference type="AlphaFoldDB" id="A0A1V9GCM8"/>
<evidence type="ECO:0000313" key="2">
    <source>
        <dbReference type="EMBL" id="OQP68435.1"/>
    </source>
</evidence>
<organism evidence="2 3">
    <name type="scientific">Niastella populi</name>
    <dbReference type="NCBI Taxonomy" id="550983"/>
    <lineage>
        <taxon>Bacteria</taxon>
        <taxon>Pseudomonadati</taxon>
        <taxon>Bacteroidota</taxon>
        <taxon>Chitinophagia</taxon>
        <taxon>Chitinophagales</taxon>
        <taxon>Chitinophagaceae</taxon>
        <taxon>Niastella</taxon>
    </lineage>
</organism>
<dbReference type="EMBL" id="LWBP01000001">
    <property type="protein sequence ID" value="OQP68435.1"/>
    <property type="molecule type" value="Genomic_DNA"/>
</dbReference>
<sequence>MIELIKVIKVKATRHKGNTAASEYKIQLQASSCKLQANTKYSHKLQAASFKQYKIQQKAKSLKSKANTAARQHAGVWKPPGRPWPIPH</sequence>
<keyword evidence="3" id="KW-1185">Reference proteome</keyword>
<dbReference type="Proteomes" id="UP000192276">
    <property type="component" value="Unassembled WGS sequence"/>
</dbReference>
<evidence type="ECO:0000313" key="3">
    <source>
        <dbReference type="Proteomes" id="UP000192276"/>
    </source>
</evidence>
<name>A0A1V9GCM8_9BACT</name>
<proteinExistence type="predicted"/>